<evidence type="ECO:0000313" key="2">
    <source>
        <dbReference type="Proteomes" id="UP000694864"/>
    </source>
</evidence>
<gene>
    <name evidence="3" type="primary">LOC104760667</name>
</gene>
<dbReference type="GeneID" id="104760667"/>
<dbReference type="Proteomes" id="UP000694864">
    <property type="component" value="Chromosome 18"/>
</dbReference>
<name>A0ABM0X7M8_CAMSA</name>
<proteinExistence type="predicted"/>
<reference evidence="3" key="2">
    <citation type="submission" date="2025-08" db="UniProtKB">
        <authorList>
            <consortium name="RefSeq"/>
        </authorList>
    </citation>
    <scope>IDENTIFICATION</scope>
    <source>
        <tissue evidence="3">Leaf</tissue>
    </source>
</reference>
<evidence type="ECO:0000256" key="1">
    <source>
        <dbReference type="SAM" id="MobiDB-lite"/>
    </source>
</evidence>
<keyword evidence="2" id="KW-1185">Reference proteome</keyword>
<feature type="region of interest" description="Disordered" evidence="1">
    <location>
        <begin position="203"/>
        <end position="229"/>
    </location>
</feature>
<organism evidence="2 3">
    <name type="scientific">Camelina sativa</name>
    <name type="common">False flax</name>
    <name type="synonym">Myagrum sativum</name>
    <dbReference type="NCBI Taxonomy" id="90675"/>
    <lineage>
        <taxon>Eukaryota</taxon>
        <taxon>Viridiplantae</taxon>
        <taxon>Streptophyta</taxon>
        <taxon>Embryophyta</taxon>
        <taxon>Tracheophyta</taxon>
        <taxon>Spermatophyta</taxon>
        <taxon>Magnoliopsida</taxon>
        <taxon>eudicotyledons</taxon>
        <taxon>Gunneridae</taxon>
        <taxon>Pentapetalae</taxon>
        <taxon>rosids</taxon>
        <taxon>malvids</taxon>
        <taxon>Brassicales</taxon>
        <taxon>Brassicaceae</taxon>
        <taxon>Camelineae</taxon>
        <taxon>Camelina</taxon>
    </lineage>
</organism>
<sequence>MVGDYRGRYSSRRCSDDSDDSSDDASSVEGETTSSMYSAGKEYMDTEWTNEKHSLYLKSMETSFVDQLYSSLGALGKKDNVSGTSGRKPSQEQFKVLHDGFWQKINVKQPEHRSNGRLGGGSHEFLRSPWIKHYKPLVKTQIQVTGEGSSELESQVVSSNGKTVMVICSSGSASSLKQICSHLRDHDQISVGEAEVSDQNFVNEGTKGKNGSSKKMKTVMSGGSSSTDQVVPLNKLLEHDINLKSVS</sequence>
<reference evidence="2" key="1">
    <citation type="journal article" date="2014" name="Nat. Commun.">
        <title>The emerging biofuel crop Camelina sativa retains a highly undifferentiated hexaploid genome structure.</title>
        <authorList>
            <person name="Kagale S."/>
            <person name="Koh C."/>
            <person name="Nixon J."/>
            <person name="Bollina V."/>
            <person name="Clarke W.E."/>
            <person name="Tuteja R."/>
            <person name="Spillane C."/>
            <person name="Robinson S.J."/>
            <person name="Links M.G."/>
            <person name="Clarke C."/>
            <person name="Higgins E.E."/>
            <person name="Huebert T."/>
            <person name="Sharpe A.G."/>
            <person name="Parkin I.A."/>
        </authorList>
    </citation>
    <scope>NUCLEOTIDE SEQUENCE [LARGE SCALE GENOMIC DNA]</scope>
    <source>
        <strain evidence="2">cv. DH55</strain>
    </source>
</reference>
<accession>A0ABM0X7M8</accession>
<dbReference type="PANTHER" id="PTHR33676">
    <property type="entry name" value="COLD REGULATED PROTEIN 27"/>
    <property type="match status" value="1"/>
</dbReference>
<feature type="region of interest" description="Disordered" evidence="1">
    <location>
        <begin position="1"/>
        <end position="40"/>
    </location>
</feature>
<dbReference type="InterPro" id="IPR044678">
    <property type="entry name" value="COR27/28"/>
</dbReference>
<dbReference type="RefSeq" id="XP_010481928.1">
    <property type="nucleotide sequence ID" value="XM_010483626.2"/>
</dbReference>
<dbReference type="PANTHER" id="PTHR33676:SF3">
    <property type="entry name" value="COLD-REGULATED PROTEIN 27"/>
    <property type="match status" value="1"/>
</dbReference>
<evidence type="ECO:0000313" key="3">
    <source>
        <dbReference type="RefSeq" id="XP_010481928.1"/>
    </source>
</evidence>
<protein>
    <submittedName>
        <fullName evidence="3">Uncharacterized protein LOC104760667 isoform X1</fullName>
    </submittedName>
</protein>